<protein>
    <recommendedName>
        <fullName evidence="3">SprT-like family protein</fullName>
    </recommendedName>
</protein>
<keyword evidence="2" id="KW-1185">Reference proteome</keyword>
<name>A0A326TZI9_THEHA</name>
<gene>
    <name evidence="1" type="ORF">EI42_05592</name>
</gene>
<dbReference type="EMBL" id="QKUF01000035">
    <property type="protein sequence ID" value="PZW22190.1"/>
    <property type="molecule type" value="Genomic_DNA"/>
</dbReference>
<reference evidence="1 2" key="1">
    <citation type="submission" date="2018-06" db="EMBL/GenBank/DDBJ databases">
        <title>Genomic Encyclopedia of Archaeal and Bacterial Type Strains, Phase II (KMG-II): from individual species to whole genera.</title>
        <authorList>
            <person name="Goeker M."/>
        </authorList>
    </citation>
    <scope>NUCLEOTIDE SEQUENCE [LARGE SCALE GENOMIC DNA]</scope>
    <source>
        <strain evidence="1 2">ATCC BAA-1881</strain>
    </source>
</reference>
<comment type="caution">
    <text evidence="1">The sequence shown here is derived from an EMBL/GenBank/DDBJ whole genome shotgun (WGS) entry which is preliminary data.</text>
</comment>
<accession>A0A326TZI9</accession>
<sequence length="177" mass="20605">MSRIANRNSIKRKGDDHPHSMRIVPKRLELASYLEDIWQRYFSDVQRPNEIYIGYCFPWKTRLGLIRLALDNSHSFIGINSLLQLANVPESVLVTTIAHELVHYAHGFGSPLPRAQQHPHANGIVEKELEARSLGPLLQECNEWLDHHWYPFYEEQKARGRVRLLSALYTARRQTVL</sequence>
<evidence type="ECO:0008006" key="3">
    <source>
        <dbReference type="Google" id="ProtNLM"/>
    </source>
</evidence>
<dbReference type="AlphaFoldDB" id="A0A326TZI9"/>
<evidence type="ECO:0000313" key="1">
    <source>
        <dbReference type="EMBL" id="PZW22190.1"/>
    </source>
</evidence>
<proteinExistence type="predicted"/>
<dbReference type="Proteomes" id="UP000248806">
    <property type="component" value="Unassembled WGS sequence"/>
</dbReference>
<organism evidence="1 2">
    <name type="scientific">Thermosporothrix hazakensis</name>
    <dbReference type="NCBI Taxonomy" id="644383"/>
    <lineage>
        <taxon>Bacteria</taxon>
        <taxon>Bacillati</taxon>
        <taxon>Chloroflexota</taxon>
        <taxon>Ktedonobacteria</taxon>
        <taxon>Ktedonobacterales</taxon>
        <taxon>Thermosporotrichaceae</taxon>
        <taxon>Thermosporothrix</taxon>
    </lineage>
</organism>
<evidence type="ECO:0000313" key="2">
    <source>
        <dbReference type="Proteomes" id="UP000248806"/>
    </source>
</evidence>